<comment type="similarity">
    <text evidence="3 13">Belongs to the PIGM family.</text>
</comment>
<keyword evidence="8 13" id="KW-0812">Transmembrane</keyword>
<keyword evidence="6 13" id="KW-0328">Glycosyltransferase</keyword>
<reference evidence="16 17" key="1">
    <citation type="journal article" date="2020" name="ISME J.">
        <title>Uncovering the hidden diversity of litter-decomposition mechanisms in mushroom-forming fungi.</title>
        <authorList>
            <person name="Floudas D."/>
            <person name="Bentzer J."/>
            <person name="Ahren D."/>
            <person name="Johansson T."/>
            <person name="Persson P."/>
            <person name="Tunlid A."/>
        </authorList>
    </citation>
    <scope>NUCLEOTIDE SEQUENCE [LARGE SCALE GENOMIC DNA]</scope>
    <source>
        <strain evidence="16 17">CBS 101986</strain>
    </source>
</reference>
<dbReference type="GO" id="GO:0051751">
    <property type="term" value="F:alpha-1,4-mannosyltransferase activity"/>
    <property type="evidence" value="ECO:0007669"/>
    <property type="project" value="InterPro"/>
</dbReference>
<evidence type="ECO:0000256" key="11">
    <source>
        <dbReference type="ARBA" id="ARBA00023136"/>
    </source>
</evidence>
<dbReference type="EMBL" id="JAACJJ010000001">
    <property type="protein sequence ID" value="KAF5330554.1"/>
    <property type="molecule type" value="Genomic_DNA"/>
</dbReference>
<evidence type="ECO:0000256" key="8">
    <source>
        <dbReference type="ARBA" id="ARBA00022692"/>
    </source>
</evidence>
<evidence type="ECO:0000256" key="5">
    <source>
        <dbReference type="ARBA" id="ARBA00022502"/>
    </source>
</evidence>
<comment type="pathway">
    <text evidence="2 13">Glycolipid biosynthesis; glycosylphosphatidylinositol-anchor biosynthesis.</text>
</comment>
<evidence type="ECO:0000313" key="16">
    <source>
        <dbReference type="EMBL" id="KAF5330554.1"/>
    </source>
</evidence>
<feature type="transmembrane region" description="Helical" evidence="13">
    <location>
        <begin position="443"/>
        <end position="463"/>
    </location>
</feature>
<keyword evidence="5 13" id="KW-0337">GPI-anchor biosynthesis</keyword>
<dbReference type="Proteomes" id="UP000567179">
    <property type="component" value="Unassembled WGS sequence"/>
</dbReference>
<proteinExistence type="inferred from homology"/>
<feature type="region of interest" description="Disordered" evidence="14">
    <location>
        <begin position="137"/>
        <end position="165"/>
    </location>
</feature>
<keyword evidence="10 13" id="KW-1133">Transmembrane helix</keyword>
<dbReference type="Pfam" id="PF05007">
    <property type="entry name" value="Mannosyl_trans"/>
    <property type="match status" value="1"/>
</dbReference>
<dbReference type="GO" id="GO:1990529">
    <property type="term" value="C:glycosylphosphatidylinositol-mannosyltransferase I complex"/>
    <property type="evidence" value="ECO:0007669"/>
    <property type="project" value="TreeGrafter"/>
</dbReference>
<evidence type="ECO:0000313" key="17">
    <source>
        <dbReference type="Proteomes" id="UP000567179"/>
    </source>
</evidence>
<evidence type="ECO:0000256" key="10">
    <source>
        <dbReference type="ARBA" id="ARBA00022989"/>
    </source>
</evidence>
<keyword evidence="7 13" id="KW-0808">Transferase</keyword>
<dbReference type="UniPathway" id="UPA00196"/>
<keyword evidence="11 13" id="KW-0472">Membrane</keyword>
<evidence type="ECO:0000256" key="2">
    <source>
        <dbReference type="ARBA" id="ARBA00004687"/>
    </source>
</evidence>
<keyword evidence="15" id="KW-0732">Signal</keyword>
<evidence type="ECO:0000256" key="1">
    <source>
        <dbReference type="ARBA" id="ARBA00004477"/>
    </source>
</evidence>
<feature type="signal peptide" evidence="15">
    <location>
        <begin position="1"/>
        <end position="34"/>
    </location>
</feature>
<dbReference type="GO" id="GO:0005789">
    <property type="term" value="C:endoplasmic reticulum membrane"/>
    <property type="evidence" value="ECO:0007669"/>
    <property type="project" value="UniProtKB-SubCell"/>
</dbReference>
<evidence type="ECO:0000256" key="7">
    <source>
        <dbReference type="ARBA" id="ARBA00022679"/>
    </source>
</evidence>
<sequence>MPSLSSLSFSNVLLVSVALRIGLILYSEWHDARSVVKYTDVDYRVFSDAAAFLLQPGPEDSNRAQGPLAGSLSRWVDFGDPYTRETYRYTPLLALVLTPNGWLHPSFGKYIFALCDIVNGILIYQLLKTEILPRTRRATPPAPKTSLEAKDTPKSSVQPPSTSSSYTTEQLATLYSTVHLLNPLVFSISTRGSSESVLSLFVLGSLYAGLKGRWDACAVLLGLSTHWKIYPVVYGVACLGVVGGAGPGASGLVAFVKSVVNRKTIRFTIISAGTFLLLGAGCYVIWGYPFLYESYLYHLHRLDHRHNFSPYFYLTYLTYPSLSASSSSTHSLPSPFGSWTPVMRSPLTSFVPQMGLALGLGFLFGRWKEDLVFTWFVQTVVFVVFNKVCTSQYFLWYLLLLPLLLPQLRMSRAKIIACVAVWVGTQALWLSHAYQLEFLGKNVYFGLWVRGLVYVVGNCWVLAEIMEAYGDQKVLQTL</sequence>
<gene>
    <name evidence="16" type="ORF">D9619_005315</name>
</gene>
<evidence type="ECO:0000256" key="15">
    <source>
        <dbReference type="SAM" id="SignalP"/>
    </source>
</evidence>
<dbReference type="PANTHER" id="PTHR12886">
    <property type="entry name" value="PIG-M MANNOSYLTRANSFERASE"/>
    <property type="match status" value="1"/>
</dbReference>
<evidence type="ECO:0000256" key="3">
    <source>
        <dbReference type="ARBA" id="ARBA00011071"/>
    </source>
</evidence>
<evidence type="ECO:0000256" key="12">
    <source>
        <dbReference type="ARBA" id="ARBA00025399"/>
    </source>
</evidence>
<dbReference type="PANTHER" id="PTHR12886:SF0">
    <property type="entry name" value="GPI MANNOSYLTRANSFERASE 1"/>
    <property type="match status" value="1"/>
</dbReference>
<organism evidence="16 17">
    <name type="scientific">Psilocybe cf. subviscida</name>
    <dbReference type="NCBI Taxonomy" id="2480587"/>
    <lineage>
        <taxon>Eukaryota</taxon>
        <taxon>Fungi</taxon>
        <taxon>Dikarya</taxon>
        <taxon>Basidiomycota</taxon>
        <taxon>Agaricomycotina</taxon>
        <taxon>Agaricomycetes</taxon>
        <taxon>Agaricomycetidae</taxon>
        <taxon>Agaricales</taxon>
        <taxon>Agaricineae</taxon>
        <taxon>Strophariaceae</taxon>
        <taxon>Psilocybe</taxon>
    </lineage>
</organism>
<comment type="subcellular location">
    <subcellularLocation>
        <location evidence="1 13">Endoplasmic reticulum membrane</location>
        <topology evidence="1 13">Multi-pass membrane protein</topology>
    </subcellularLocation>
</comment>
<feature type="transmembrane region" description="Helical" evidence="13">
    <location>
        <begin position="413"/>
        <end position="431"/>
    </location>
</feature>
<dbReference type="InterPro" id="IPR007704">
    <property type="entry name" value="PIG-M"/>
</dbReference>
<evidence type="ECO:0000256" key="13">
    <source>
        <dbReference type="RuleBase" id="RU365064"/>
    </source>
</evidence>
<protein>
    <recommendedName>
        <fullName evidence="4 13">GPI mannosyltransferase 1</fullName>
        <ecNumber evidence="13">2.4.1.-</ecNumber>
    </recommendedName>
    <alternativeName>
        <fullName evidence="13">GPI mannosyltransferase I</fullName>
    </alternativeName>
</protein>
<dbReference type="AlphaFoldDB" id="A0A8H5FBB5"/>
<evidence type="ECO:0000256" key="14">
    <source>
        <dbReference type="SAM" id="MobiDB-lite"/>
    </source>
</evidence>
<comment type="caution">
    <text evidence="16">The sequence shown here is derived from an EMBL/GenBank/DDBJ whole genome shotgun (WGS) entry which is preliminary data.</text>
</comment>
<accession>A0A8H5FBB5</accession>
<feature type="transmembrane region" description="Helical" evidence="13">
    <location>
        <begin position="234"/>
        <end position="255"/>
    </location>
</feature>
<keyword evidence="17" id="KW-1185">Reference proteome</keyword>
<dbReference type="EC" id="2.4.1.-" evidence="13"/>
<keyword evidence="9 13" id="KW-0256">Endoplasmic reticulum</keyword>
<dbReference type="GO" id="GO:0004376">
    <property type="term" value="F:GPI mannosyltransferase activity"/>
    <property type="evidence" value="ECO:0007669"/>
    <property type="project" value="InterPro"/>
</dbReference>
<evidence type="ECO:0000256" key="6">
    <source>
        <dbReference type="ARBA" id="ARBA00022676"/>
    </source>
</evidence>
<evidence type="ECO:0000256" key="9">
    <source>
        <dbReference type="ARBA" id="ARBA00022824"/>
    </source>
</evidence>
<dbReference type="GO" id="GO:0006506">
    <property type="term" value="P:GPI anchor biosynthetic process"/>
    <property type="evidence" value="ECO:0007669"/>
    <property type="project" value="UniProtKB-UniPathway"/>
</dbReference>
<name>A0A8H5FBB5_9AGAR</name>
<feature type="transmembrane region" description="Helical" evidence="13">
    <location>
        <begin position="373"/>
        <end position="401"/>
    </location>
</feature>
<comment type="caution">
    <text evidence="13">Lacks conserved residue(s) required for the propagation of feature annotation.</text>
</comment>
<feature type="compositionally biased region" description="Low complexity" evidence="14">
    <location>
        <begin position="154"/>
        <end position="165"/>
    </location>
</feature>
<evidence type="ECO:0000256" key="4">
    <source>
        <dbReference type="ARBA" id="ARBA00013797"/>
    </source>
</evidence>
<feature type="chain" id="PRO_5034672868" description="GPI mannosyltransferase 1" evidence="15">
    <location>
        <begin position="35"/>
        <end position="478"/>
    </location>
</feature>
<feature type="transmembrane region" description="Helical" evidence="13">
    <location>
        <begin position="267"/>
        <end position="288"/>
    </location>
</feature>
<dbReference type="OrthoDB" id="1741594at2759"/>
<feature type="transmembrane region" description="Helical" evidence="13">
    <location>
        <begin position="347"/>
        <end position="367"/>
    </location>
</feature>
<comment type="function">
    <text evidence="12 13">Mannosyltransferase involved in glycosylphosphatidylinositol-anchor biosynthesis. Transfers the first alpha-1,4-mannose to GlcN-acyl-PI during GPI precursor assembly. Required for cell wall integrity.</text>
</comment>